<dbReference type="Gene3D" id="3.90.1150.10">
    <property type="entry name" value="Aspartate Aminotransferase, domain 1"/>
    <property type="match status" value="1"/>
</dbReference>
<dbReference type="InterPro" id="IPR015421">
    <property type="entry name" value="PyrdxlP-dep_Trfase_major"/>
</dbReference>
<evidence type="ECO:0000256" key="4">
    <source>
        <dbReference type="ARBA" id="ARBA00023239"/>
    </source>
</evidence>
<evidence type="ECO:0000256" key="1">
    <source>
        <dbReference type="ARBA" id="ARBA00001933"/>
    </source>
</evidence>
<dbReference type="RefSeq" id="WP_044904106.1">
    <property type="nucleotide sequence ID" value="NZ_JQIF01000016.1"/>
</dbReference>
<accession>A0A099IC06</accession>
<feature type="domain" description="Aminotransferase class I/classII large" evidence="6">
    <location>
        <begin position="44"/>
        <end position="377"/>
    </location>
</feature>
<dbReference type="InterPro" id="IPR004839">
    <property type="entry name" value="Aminotransferase_I/II_large"/>
</dbReference>
<dbReference type="InterPro" id="IPR015422">
    <property type="entry name" value="PyrdxlP-dep_Trfase_small"/>
</dbReference>
<dbReference type="EC" id="4.4.1.13" evidence="2"/>
<evidence type="ECO:0000313" key="7">
    <source>
        <dbReference type="EMBL" id="KGJ54448.1"/>
    </source>
</evidence>
<evidence type="ECO:0000259" key="6">
    <source>
        <dbReference type="Pfam" id="PF00155"/>
    </source>
</evidence>
<dbReference type="Pfam" id="PF00155">
    <property type="entry name" value="Aminotran_1_2"/>
    <property type="match status" value="1"/>
</dbReference>
<proteinExistence type="inferred from homology"/>
<reference evidence="7 8" key="1">
    <citation type="submission" date="2014-08" db="EMBL/GenBank/DDBJ databases">
        <title>Clostridium innocuum, an unnegligible vancomycin-resistant pathogen causing extra-intestinal infections.</title>
        <authorList>
            <person name="Feng Y."/>
            <person name="Chiu C.-H."/>
        </authorList>
    </citation>
    <scope>NUCLEOTIDE SEQUENCE [LARGE SCALE GENOMIC DNA]</scope>
    <source>
        <strain evidence="7 8">AN88</strain>
    </source>
</reference>
<keyword evidence="7" id="KW-0032">Aminotransferase</keyword>
<dbReference type="PANTHER" id="PTHR43525">
    <property type="entry name" value="PROTEIN MALY"/>
    <property type="match status" value="1"/>
</dbReference>
<dbReference type="GO" id="GO:0030170">
    <property type="term" value="F:pyridoxal phosphate binding"/>
    <property type="evidence" value="ECO:0007669"/>
    <property type="project" value="InterPro"/>
</dbReference>
<dbReference type="SUPFAM" id="SSF53383">
    <property type="entry name" value="PLP-dependent transferases"/>
    <property type="match status" value="1"/>
</dbReference>
<keyword evidence="3" id="KW-0663">Pyridoxal phosphate</keyword>
<comment type="caution">
    <text evidence="7">The sequence shown here is derived from an EMBL/GenBank/DDBJ whole genome shotgun (WGS) entry which is preliminary data.</text>
</comment>
<gene>
    <name evidence="7" type="ORF">CIAN88_03670</name>
</gene>
<protein>
    <recommendedName>
        <fullName evidence="2">cysteine-S-conjugate beta-lyase</fullName>
        <ecNumber evidence="2">4.4.1.13</ecNumber>
    </recommendedName>
</protein>
<organism evidence="7 8">
    <name type="scientific">Clostridium innocuum</name>
    <dbReference type="NCBI Taxonomy" id="1522"/>
    <lineage>
        <taxon>Bacteria</taxon>
        <taxon>Bacillati</taxon>
        <taxon>Bacillota</taxon>
        <taxon>Clostridia</taxon>
        <taxon>Eubacteriales</taxon>
        <taxon>Clostridiaceae</taxon>
        <taxon>Clostridium</taxon>
    </lineage>
</organism>
<comment type="cofactor">
    <cofactor evidence="1">
        <name>pyridoxal 5'-phosphate</name>
        <dbReference type="ChEBI" id="CHEBI:597326"/>
    </cofactor>
</comment>
<evidence type="ECO:0000256" key="5">
    <source>
        <dbReference type="ARBA" id="ARBA00037974"/>
    </source>
</evidence>
<dbReference type="Gene3D" id="3.40.640.10">
    <property type="entry name" value="Type I PLP-dependent aspartate aminotransferase-like (Major domain)"/>
    <property type="match status" value="1"/>
</dbReference>
<evidence type="ECO:0000313" key="8">
    <source>
        <dbReference type="Proteomes" id="UP000030008"/>
    </source>
</evidence>
<dbReference type="InterPro" id="IPR027619">
    <property type="entry name" value="C-S_lyase_PatB-like"/>
</dbReference>
<dbReference type="AlphaFoldDB" id="A0A099IC06"/>
<name>A0A099IC06_CLOIN</name>
<dbReference type="NCBIfam" id="TIGR04350">
    <property type="entry name" value="C_S_lyase_PatB"/>
    <property type="match status" value="1"/>
</dbReference>
<comment type="similarity">
    <text evidence="5">Belongs to the class-II pyridoxal-phosphate-dependent aminotransferase family. MalY/PatB cystathionine beta-lyase subfamily.</text>
</comment>
<keyword evidence="4" id="KW-0456">Lyase</keyword>
<keyword evidence="7" id="KW-0808">Transferase</keyword>
<dbReference type="CDD" id="cd00609">
    <property type="entry name" value="AAT_like"/>
    <property type="match status" value="1"/>
</dbReference>
<evidence type="ECO:0000256" key="2">
    <source>
        <dbReference type="ARBA" id="ARBA00012224"/>
    </source>
</evidence>
<dbReference type="GO" id="GO:0047804">
    <property type="term" value="F:cysteine-S-conjugate beta-lyase activity"/>
    <property type="evidence" value="ECO:0007669"/>
    <property type="project" value="UniProtKB-EC"/>
</dbReference>
<sequence>MYTFDELIDRRHTESTKWDRYQDKLQRDDLLPMWLADMDLPASDEIKEALMKRASHPIYGYSDRGRLYYEVFAERFQKQYAYDITADDVMLSTGVMYSIAATIHLFTNPMDGILLLMPCYHPFVTCVENSDRRVIPVDMCVHDQQYEIDFEQLENRLKKDDTVKALILCNPHNPSGRVFGYEELKRLSEVCEKYHLLIISDEIHSDFVYEAKFIPIMKVSTYARQHTIACVSPTKSFNLAGLKVSAILVKNESMKKKLKDYCSLIGISSINIFAMEAVKAAYLKSNDWQQALLTYLKDNRNLITAFVKRHADQIVAFQPQGTYFYWLKFHTDIHERLLNEAGLILNHGAEFSSSCAAYERLNFACPRPLLQEGLRRLDTLLKEIENE</sequence>
<dbReference type="PANTHER" id="PTHR43525:SF1">
    <property type="entry name" value="PROTEIN MALY"/>
    <property type="match status" value="1"/>
</dbReference>
<dbReference type="EMBL" id="JQIF01000016">
    <property type="protein sequence ID" value="KGJ54448.1"/>
    <property type="molecule type" value="Genomic_DNA"/>
</dbReference>
<dbReference type="Proteomes" id="UP000030008">
    <property type="component" value="Unassembled WGS sequence"/>
</dbReference>
<evidence type="ECO:0000256" key="3">
    <source>
        <dbReference type="ARBA" id="ARBA00022898"/>
    </source>
</evidence>
<dbReference type="InterPro" id="IPR015424">
    <property type="entry name" value="PyrdxlP-dep_Trfase"/>
</dbReference>
<dbReference type="GO" id="GO:0008483">
    <property type="term" value="F:transaminase activity"/>
    <property type="evidence" value="ECO:0007669"/>
    <property type="project" value="UniProtKB-KW"/>
</dbReference>
<dbReference type="InterPro" id="IPR051798">
    <property type="entry name" value="Class-II_PLP-Dep_Aminotrans"/>
</dbReference>